<name>A0A0S2ZNC1_9FUSO</name>
<evidence type="ECO:0000313" key="2">
    <source>
        <dbReference type="Proteomes" id="UP000063275"/>
    </source>
</evidence>
<gene>
    <name evidence="1" type="ORF">RN87_07690</name>
</gene>
<dbReference type="Proteomes" id="UP000063275">
    <property type="component" value="Chromosome"/>
</dbReference>
<sequence>MKKEEKVVEVLREEGYKISEEDVLIAQLVPGFLGGLITFIPKQVFLAYNDKEFFVIGATLMKGDPDKNKIKHYSLNDVNIQMKKGLFLYGKLILTHSNGKKENYRAMKFAFGSLASNNFKKALERFQ</sequence>
<organism evidence="1">
    <name type="scientific">Fusobacterium hwasookii ChDC F174</name>
    <dbReference type="NCBI Taxonomy" id="1307442"/>
    <lineage>
        <taxon>Bacteria</taxon>
        <taxon>Fusobacteriati</taxon>
        <taxon>Fusobacteriota</taxon>
        <taxon>Fusobacteriia</taxon>
        <taxon>Fusobacteriales</taxon>
        <taxon>Fusobacteriaceae</taxon>
        <taxon>Fusobacterium</taxon>
    </lineage>
</organism>
<accession>A0A0S2ZNC1</accession>
<proteinExistence type="predicted"/>
<evidence type="ECO:0000313" key="1">
    <source>
        <dbReference type="EMBL" id="ALQ40413.1"/>
    </source>
</evidence>
<dbReference type="RefSeq" id="WP_029493900.1">
    <property type="nucleotide sequence ID" value="NZ_ATKF01000106.1"/>
</dbReference>
<evidence type="ECO:0008006" key="3">
    <source>
        <dbReference type="Google" id="ProtNLM"/>
    </source>
</evidence>
<protein>
    <recommendedName>
        <fullName evidence="3">YokE-like PH domain-containing protein</fullName>
    </recommendedName>
</protein>
<reference evidence="1 2" key="1">
    <citation type="submission" date="2015-11" db="EMBL/GenBank/DDBJ databases">
        <authorList>
            <person name="Zhang Y."/>
            <person name="Guo Z."/>
        </authorList>
    </citation>
    <scope>NUCLEOTIDE SEQUENCE [LARGE SCALE GENOMIC DNA]</scope>
    <source>
        <strain evidence="1 2">ChDC F174</strain>
    </source>
</reference>
<dbReference type="KEGG" id="fhw:RN87_07690"/>
<dbReference type="EMBL" id="CP013331">
    <property type="protein sequence ID" value="ALQ40413.1"/>
    <property type="molecule type" value="Genomic_DNA"/>
</dbReference>
<dbReference type="AlphaFoldDB" id="A0A0S2ZNC1"/>
<dbReference type="OrthoDB" id="88437at2"/>